<feature type="region of interest" description="Disordered" evidence="1">
    <location>
        <begin position="1"/>
        <end position="40"/>
    </location>
</feature>
<comment type="caution">
    <text evidence="2">The sequence shown here is derived from an EMBL/GenBank/DDBJ whole genome shotgun (WGS) entry which is preliminary data.</text>
</comment>
<dbReference type="AlphaFoldDB" id="A0A8B6CDY0"/>
<proteinExistence type="predicted"/>
<dbReference type="EMBL" id="UYJE01001679">
    <property type="protein sequence ID" value="VDI04123.1"/>
    <property type="molecule type" value="Genomic_DNA"/>
</dbReference>
<evidence type="ECO:0000256" key="1">
    <source>
        <dbReference type="SAM" id="MobiDB-lite"/>
    </source>
</evidence>
<feature type="compositionally biased region" description="Basic and acidic residues" evidence="1">
    <location>
        <begin position="73"/>
        <end position="82"/>
    </location>
</feature>
<feature type="compositionally biased region" description="Basic and acidic residues" evidence="1">
    <location>
        <begin position="23"/>
        <end position="32"/>
    </location>
</feature>
<protein>
    <submittedName>
        <fullName evidence="2">Uncharacterized protein</fullName>
    </submittedName>
</protein>
<dbReference type="Proteomes" id="UP000596742">
    <property type="component" value="Unassembled WGS sequence"/>
</dbReference>
<evidence type="ECO:0000313" key="3">
    <source>
        <dbReference type="Proteomes" id="UP000596742"/>
    </source>
</evidence>
<feature type="region of interest" description="Disordered" evidence="1">
    <location>
        <begin position="66"/>
        <end position="128"/>
    </location>
</feature>
<name>A0A8B6CDY0_MYTGA</name>
<evidence type="ECO:0000313" key="2">
    <source>
        <dbReference type="EMBL" id="VDI04123.1"/>
    </source>
</evidence>
<gene>
    <name evidence="2" type="ORF">MGAL_10B062986</name>
</gene>
<organism evidence="2 3">
    <name type="scientific">Mytilus galloprovincialis</name>
    <name type="common">Mediterranean mussel</name>
    <dbReference type="NCBI Taxonomy" id="29158"/>
    <lineage>
        <taxon>Eukaryota</taxon>
        <taxon>Metazoa</taxon>
        <taxon>Spiralia</taxon>
        <taxon>Lophotrochozoa</taxon>
        <taxon>Mollusca</taxon>
        <taxon>Bivalvia</taxon>
        <taxon>Autobranchia</taxon>
        <taxon>Pteriomorphia</taxon>
        <taxon>Mytilida</taxon>
        <taxon>Mytiloidea</taxon>
        <taxon>Mytilidae</taxon>
        <taxon>Mytilinae</taxon>
        <taxon>Mytilus</taxon>
    </lineage>
</organism>
<sequence length="128" mass="15034">MKMTTKFKSIRTGHRSAVSRNLRRFEKRSETEEKPEEDELETIIDTLKESQDILKDLNKNILESVQEEEEIEETHTTEDKSKRNSINIEHISTIVDMSRTKQRTTAPLKENETDKSALVWTKDTNKNK</sequence>
<keyword evidence="3" id="KW-1185">Reference proteome</keyword>
<accession>A0A8B6CDY0</accession>
<reference evidence="2" key="1">
    <citation type="submission" date="2018-11" db="EMBL/GenBank/DDBJ databases">
        <authorList>
            <person name="Alioto T."/>
            <person name="Alioto T."/>
        </authorList>
    </citation>
    <scope>NUCLEOTIDE SEQUENCE</scope>
</reference>